<dbReference type="EMBL" id="SEOQ01000384">
    <property type="protein sequence ID" value="TFY64111.1"/>
    <property type="molecule type" value="Genomic_DNA"/>
</dbReference>
<evidence type="ECO:0000256" key="1">
    <source>
        <dbReference type="SAM" id="MobiDB-lite"/>
    </source>
</evidence>
<name>A0A4Y9Y2H3_9AGAM</name>
<accession>A0A4Y9Y2H3</accession>
<reference evidence="2 4" key="1">
    <citation type="submission" date="2019-02" db="EMBL/GenBank/DDBJ databases">
        <title>Genome sequencing of the rare red list fungi Dentipellis fragilis.</title>
        <authorList>
            <person name="Buettner E."/>
            <person name="Kellner H."/>
        </authorList>
    </citation>
    <scope>NUCLEOTIDE SEQUENCE [LARGE SCALE GENOMIC DNA]</scope>
    <source>
        <strain evidence="2 4">DSM 105465</strain>
    </source>
</reference>
<evidence type="ECO:0000313" key="2">
    <source>
        <dbReference type="EMBL" id="TFY55787.1"/>
    </source>
</evidence>
<dbReference type="AlphaFoldDB" id="A0A4Y9Y2H3"/>
<gene>
    <name evidence="3" type="ORF">EVG20_g6059</name>
    <name evidence="2" type="ORF">EVG20_g9191</name>
</gene>
<organism evidence="2 4">
    <name type="scientific">Dentipellis fragilis</name>
    <dbReference type="NCBI Taxonomy" id="205917"/>
    <lineage>
        <taxon>Eukaryota</taxon>
        <taxon>Fungi</taxon>
        <taxon>Dikarya</taxon>
        <taxon>Basidiomycota</taxon>
        <taxon>Agaricomycotina</taxon>
        <taxon>Agaricomycetes</taxon>
        <taxon>Russulales</taxon>
        <taxon>Hericiaceae</taxon>
        <taxon>Dentipellis</taxon>
    </lineage>
</organism>
<dbReference type="Proteomes" id="UP000298327">
    <property type="component" value="Unassembled WGS sequence"/>
</dbReference>
<dbReference type="EMBL" id="SEOQ01000885">
    <property type="protein sequence ID" value="TFY55787.1"/>
    <property type="molecule type" value="Genomic_DNA"/>
</dbReference>
<proteinExistence type="predicted"/>
<feature type="region of interest" description="Disordered" evidence="1">
    <location>
        <begin position="1"/>
        <end position="21"/>
    </location>
</feature>
<evidence type="ECO:0000313" key="4">
    <source>
        <dbReference type="Proteomes" id="UP000298327"/>
    </source>
</evidence>
<evidence type="ECO:0000313" key="3">
    <source>
        <dbReference type="EMBL" id="TFY64111.1"/>
    </source>
</evidence>
<keyword evidence="4" id="KW-1185">Reference proteome</keyword>
<comment type="caution">
    <text evidence="2">The sequence shown here is derived from an EMBL/GenBank/DDBJ whole genome shotgun (WGS) entry which is preliminary data.</text>
</comment>
<protein>
    <submittedName>
        <fullName evidence="2">Uncharacterized protein</fullName>
    </submittedName>
</protein>
<sequence length="150" mass="17252">MSYHPYAAARDHRADLPSQDAPSFTDYLANSEVQPLKDNSSCELLTPNEQIKCDLNQARVMRAQGRISREQYGHILRSCMAKSQARLDKWKTVAGRVFNGEDSRMQEEMGYTDSEMKELDAETSRGIKFQLANERRCHDRKLRRAVTRGL</sequence>